<feature type="compositionally biased region" description="Low complexity" evidence="1">
    <location>
        <begin position="822"/>
        <end position="834"/>
    </location>
</feature>
<dbReference type="Gene3D" id="3.40.50.410">
    <property type="entry name" value="von Willebrand factor, type A domain"/>
    <property type="match status" value="1"/>
</dbReference>
<protein>
    <recommendedName>
        <fullName evidence="2">VWFA domain-containing protein</fullName>
    </recommendedName>
</protein>
<feature type="domain" description="VWFA" evidence="2">
    <location>
        <begin position="9"/>
        <end position="101"/>
    </location>
</feature>
<feature type="region of interest" description="Disordered" evidence="1">
    <location>
        <begin position="385"/>
        <end position="425"/>
    </location>
</feature>
<evidence type="ECO:0000313" key="4">
    <source>
        <dbReference type="Proteomes" id="UP000239899"/>
    </source>
</evidence>
<evidence type="ECO:0000256" key="1">
    <source>
        <dbReference type="SAM" id="MobiDB-lite"/>
    </source>
</evidence>
<dbReference type="Pfam" id="PF13519">
    <property type="entry name" value="VWA_2"/>
    <property type="match status" value="1"/>
</dbReference>
<dbReference type="InterPro" id="IPR002035">
    <property type="entry name" value="VWF_A"/>
</dbReference>
<comment type="caution">
    <text evidence="3">The sequence shown here is derived from an EMBL/GenBank/DDBJ whole genome shotgun (WGS) entry which is preliminary data.</text>
</comment>
<feature type="compositionally biased region" description="Pro residues" evidence="1">
    <location>
        <begin position="873"/>
        <end position="883"/>
    </location>
</feature>
<accession>A0A2P6TK24</accession>
<dbReference type="Proteomes" id="UP000239899">
    <property type="component" value="Unassembled WGS sequence"/>
</dbReference>
<feature type="compositionally biased region" description="Low complexity" evidence="1">
    <location>
        <begin position="469"/>
        <end position="509"/>
    </location>
</feature>
<dbReference type="InterPro" id="IPR036465">
    <property type="entry name" value="vWFA_dom_sf"/>
</dbReference>
<gene>
    <name evidence="3" type="ORF">C2E21_6622</name>
</gene>
<name>A0A2P6TK24_CHLSO</name>
<sequence>MAGGLAQLYCLDASACALRSEDYTATTRWHFQRELVTVHSGAAARQPSAGVALVAAAAGRASVALHPTTDAEALQAALHEVQPDGEASLEAALKLALLVSRRFPVGRTHVTAFVASAGAAASLAQHPAAATELRQRYAEASVSLDVAVLCTREELGAGCTTALAALAGGDAAAASGASSNEDANTVPATSSATRLLWLSPVDTAAESWQQLEPALEQLENVARRSSSAVASCGSSTGGGGISSGGGSSEQSAVPRRINRAPRQYPRTSLLAARSRVQQPALCRGESLSRFGHLSSDGMARPWLPTYASLGQAAKSAAAAAAAGAGSTPEMCYVEVQPLPRWRTLLKVAAGRMLAAPAAGSRPGSGNYASASSELLRSLEALNVLDDEPEGSPSSHGGQAGSSKDGDSSIGSDAGSDAGGSGGAPAAAAAAPAAVRYVPDSARGTLRLLQGTKEPHLFRLVWSAERSHSRSAPADAAPSATQEATPQQPQPLDMFSSAAGSGSGSSSASSARGAHLAYMPAATAAASAARGPIVREGCELWEAAAEFDWELSLPTAQSGGSTGASTGVSAGTSSTSGILPGAFEARQLPNGAQLLMVTANSHSSGSTFSRASLQGPKPAAAFWLQQHLGPDSLQVPAYGTAAPSSVPSGEEVAGDAAAPSDAQTELAQPPQAEEEEAGEAATRSAALLASALQRMLQQPPAVDLRRLRKDVKSGAIQVTPITVGPLPAQFVRDIVGARSALMSSLGMENLDSWGEGVSDAPGEGTQPSTGTSSGASKADASREPAASGSNEQGDKGPAAKPGAVSLQQHRSAVLSLLRQRLSRLPSGKSSGGSSSARETPAASVEPAAADEGADAPAAAAGEDASTPPKAARPCSPPMSTPAPPTASSCSSSVADTPFGTPMNILPSCLVHPSGNSALTEAAAGSDGEAAAAAPAGAGPDHGLPSEGGQLLDAKQDGPVLVAAPSQGEPRDHNEQTLFQIE</sequence>
<feature type="region of interest" description="Disordered" evidence="1">
    <location>
        <begin position="751"/>
        <end position="806"/>
    </location>
</feature>
<feature type="region of interest" description="Disordered" evidence="1">
    <location>
        <begin position="468"/>
        <end position="509"/>
    </location>
</feature>
<proteinExistence type="predicted"/>
<feature type="region of interest" description="Disordered" evidence="1">
    <location>
        <begin position="822"/>
        <end position="980"/>
    </location>
</feature>
<feature type="compositionally biased region" description="Polar residues" evidence="1">
    <location>
        <begin position="764"/>
        <end position="774"/>
    </location>
</feature>
<feature type="compositionally biased region" description="Low complexity" evidence="1">
    <location>
        <begin position="919"/>
        <end position="939"/>
    </location>
</feature>
<evidence type="ECO:0000259" key="2">
    <source>
        <dbReference type="Pfam" id="PF13519"/>
    </source>
</evidence>
<reference evidence="3 4" key="1">
    <citation type="journal article" date="2018" name="Plant J.">
        <title>Genome sequences of Chlorella sorokiniana UTEX 1602 and Micractinium conductrix SAG 241.80: implications to maltose excretion by a green alga.</title>
        <authorList>
            <person name="Arriola M.B."/>
            <person name="Velmurugan N."/>
            <person name="Zhang Y."/>
            <person name="Plunkett M.H."/>
            <person name="Hondzo H."/>
            <person name="Barney B.M."/>
        </authorList>
    </citation>
    <scope>NUCLEOTIDE SEQUENCE [LARGE SCALE GENOMIC DNA]</scope>
    <source>
        <strain evidence="4">UTEX 1602</strain>
    </source>
</reference>
<evidence type="ECO:0000313" key="3">
    <source>
        <dbReference type="EMBL" id="PRW44442.1"/>
    </source>
</evidence>
<dbReference type="AlphaFoldDB" id="A0A2P6TK24"/>
<keyword evidence="4" id="KW-1185">Reference proteome</keyword>
<feature type="compositionally biased region" description="Gly residues" evidence="1">
    <location>
        <begin position="235"/>
        <end position="247"/>
    </location>
</feature>
<feature type="region of interest" description="Disordered" evidence="1">
    <location>
        <begin position="633"/>
        <end position="681"/>
    </location>
</feature>
<organism evidence="3 4">
    <name type="scientific">Chlorella sorokiniana</name>
    <name type="common">Freshwater green alga</name>
    <dbReference type="NCBI Taxonomy" id="3076"/>
    <lineage>
        <taxon>Eukaryota</taxon>
        <taxon>Viridiplantae</taxon>
        <taxon>Chlorophyta</taxon>
        <taxon>core chlorophytes</taxon>
        <taxon>Trebouxiophyceae</taxon>
        <taxon>Chlorellales</taxon>
        <taxon>Chlorellaceae</taxon>
        <taxon>Chlorella clade</taxon>
        <taxon>Chlorella</taxon>
    </lineage>
</organism>
<feature type="region of interest" description="Disordered" evidence="1">
    <location>
        <begin position="229"/>
        <end position="264"/>
    </location>
</feature>
<feature type="compositionally biased region" description="Low complexity" evidence="1">
    <location>
        <begin position="661"/>
        <end position="670"/>
    </location>
</feature>
<dbReference type="OrthoDB" id="515557at2759"/>
<dbReference type="EMBL" id="LHPG02000013">
    <property type="protein sequence ID" value="PRW44442.1"/>
    <property type="molecule type" value="Genomic_DNA"/>
</dbReference>
<feature type="compositionally biased region" description="Low complexity" evidence="1">
    <location>
        <begin position="844"/>
        <end position="863"/>
    </location>
</feature>